<evidence type="ECO:0000259" key="6">
    <source>
        <dbReference type="Pfam" id="PF16135"/>
    </source>
</evidence>
<gene>
    <name evidence="8" type="ORF">SI7747_05007032</name>
</gene>
<dbReference type="Proteomes" id="UP001189122">
    <property type="component" value="Unassembled WGS sequence"/>
</dbReference>
<evidence type="ECO:0000313" key="8">
    <source>
        <dbReference type="EMBL" id="CAA2620863.1"/>
    </source>
</evidence>
<evidence type="ECO:0000256" key="3">
    <source>
        <dbReference type="ARBA" id="ARBA00022833"/>
    </source>
</evidence>
<name>A0A7I8IS54_SPIIN</name>
<dbReference type="AlphaFoldDB" id="A0A7I8IS54"/>
<dbReference type="GO" id="GO:0005634">
    <property type="term" value="C:nucleus"/>
    <property type="evidence" value="ECO:0007669"/>
    <property type="project" value="UniProtKB-SubCell"/>
</dbReference>
<accession>A0A7I8IS54</accession>
<dbReference type="EMBL" id="CACRZD030000005">
    <property type="protein sequence ID" value="CAA6660616.1"/>
    <property type="molecule type" value="Genomic_DNA"/>
</dbReference>
<evidence type="ECO:0000256" key="5">
    <source>
        <dbReference type="SAM" id="MobiDB-lite"/>
    </source>
</evidence>
<feature type="region of interest" description="Disordered" evidence="5">
    <location>
        <begin position="96"/>
        <end position="119"/>
    </location>
</feature>
<dbReference type="Gene3D" id="3.40.630.30">
    <property type="match status" value="1"/>
</dbReference>
<organism evidence="8">
    <name type="scientific">Spirodela intermedia</name>
    <name type="common">Intermediate duckweed</name>
    <dbReference type="NCBI Taxonomy" id="51605"/>
    <lineage>
        <taxon>Eukaryota</taxon>
        <taxon>Viridiplantae</taxon>
        <taxon>Streptophyta</taxon>
        <taxon>Embryophyta</taxon>
        <taxon>Tracheophyta</taxon>
        <taxon>Spermatophyta</taxon>
        <taxon>Magnoliopsida</taxon>
        <taxon>Liliopsida</taxon>
        <taxon>Araceae</taxon>
        <taxon>Lemnoideae</taxon>
        <taxon>Spirodela</taxon>
    </lineage>
</organism>
<dbReference type="EMBL" id="LR743592">
    <property type="protein sequence ID" value="CAA2620863.1"/>
    <property type="molecule type" value="Genomic_DNA"/>
</dbReference>
<dbReference type="CDD" id="cd04301">
    <property type="entry name" value="NAT_SF"/>
    <property type="match status" value="1"/>
</dbReference>
<dbReference type="PANTHER" id="PTHR46309:SF1">
    <property type="entry name" value="PHD FINGER PROTEIN 12"/>
    <property type="match status" value="1"/>
</dbReference>
<proteinExistence type="predicted"/>
<comment type="subcellular location">
    <subcellularLocation>
        <location evidence="1">Nucleus</location>
    </subcellularLocation>
</comment>
<evidence type="ECO:0000256" key="2">
    <source>
        <dbReference type="ARBA" id="ARBA00022771"/>
    </source>
</evidence>
<dbReference type="SUPFAM" id="SSF57903">
    <property type="entry name" value="FYVE/PHD zinc finger"/>
    <property type="match status" value="1"/>
</dbReference>
<dbReference type="InterPro" id="IPR016181">
    <property type="entry name" value="Acyl_CoA_acyltransferase"/>
</dbReference>
<evidence type="ECO:0000313" key="9">
    <source>
        <dbReference type="Proteomes" id="UP001189122"/>
    </source>
</evidence>
<dbReference type="Pfam" id="PF16135">
    <property type="entry name" value="TDBD"/>
    <property type="match status" value="1"/>
</dbReference>
<dbReference type="InterPro" id="IPR013083">
    <property type="entry name" value="Znf_RING/FYVE/PHD"/>
</dbReference>
<dbReference type="InterPro" id="IPR011011">
    <property type="entry name" value="Znf_FYVE_PHD"/>
</dbReference>
<dbReference type="Pfam" id="PF23209">
    <property type="entry name" value="IDM1_C"/>
    <property type="match status" value="1"/>
</dbReference>
<protein>
    <submittedName>
        <fullName evidence="8">Uncharacterized protein</fullName>
    </submittedName>
</protein>
<feature type="region of interest" description="Disordered" evidence="5">
    <location>
        <begin position="15"/>
        <end position="47"/>
    </location>
</feature>
<dbReference type="PANTHER" id="PTHR46309">
    <property type="entry name" value="PHD FINGER PROTEIN 12"/>
    <property type="match status" value="1"/>
</dbReference>
<dbReference type="InterPro" id="IPR056511">
    <property type="entry name" value="IDM1_C"/>
</dbReference>
<evidence type="ECO:0000256" key="4">
    <source>
        <dbReference type="ARBA" id="ARBA00023242"/>
    </source>
</evidence>
<feature type="region of interest" description="Disordered" evidence="5">
    <location>
        <begin position="337"/>
        <end position="362"/>
    </location>
</feature>
<dbReference type="SUPFAM" id="SSF55729">
    <property type="entry name" value="Acyl-CoA N-acyltransferases (Nat)"/>
    <property type="match status" value="1"/>
</dbReference>
<keyword evidence="3" id="KW-0862">Zinc</keyword>
<reference evidence="8 9" key="1">
    <citation type="submission" date="2019-12" db="EMBL/GenBank/DDBJ databases">
        <authorList>
            <person name="Scholz U."/>
            <person name="Mascher M."/>
            <person name="Fiebig A."/>
        </authorList>
    </citation>
    <scope>NUCLEOTIDE SEQUENCE</scope>
</reference>
<keyword evidence="9" id="KW-1185">Reference proteome</keyword>
<feature type="region of interest" description="Disordered" evidence="5">
    <location>
        <begin position="273"/>
        <end position="325"/>
    </location>
</feature>
<dbReference type="Gene3D" id="3.30.40.10">
    <property type="entry name" value="Zinc/RING finger domain, C3HC4 (zinc finger)"/>
    <property type="match status" value="1"/>
</dbReference>
<keyword evidence="2" id="KW-0863">Zinc-finger</keyword>
<evidence type="ECO:0000256" key="1">
    <source>
        <dbReference type="ARBA" id="ARBA00004123"/>
    </source>
</evidence>
<dbReference type="InterPro" id="IPR042163">
    <property type="entry name" value="PHF12"/>
</dbReference>
<dbReference type="GO" id="GO:0003714">
    <property type="term" value="F:transcription corepressor activity"/>
    <property type="evidence" value="ECO:0007669"/>
    <property type="project" value="InterPro"/>
</dbReference>
<dbReference type="InterPro" id="IPR032308">
    <property type="entry name" value="TDBD"/>
</dbReference>
<keyword evidence="2" id="KW-0479">Metal-binding</keyword>
<feature type="domain" description="Tify" evidence="6">
    <location>
        <begin position="413"/>
        <end position="461"/>
    </location>
</feature>
<evidence type="ECO:0000259" key="7">
    <source>
        <dbReference type="Pfam" id="PF23209"/>
    </source>
</evidence>
<dbReference type="GO" id="GO:0006357">
    <property type="term" value="P:regulation of transcription by RNA polymerase II"/>
    <property type="evidence" value="ECO:0007669"/>
    <property type="project" value="TreeGrafter"/>
</dbReference>
<dbReference type="GO" id="GO:0008270">
    <property type="term" value="F:zinc ion binding"/>
    <property type="evidence" value="ECO:0007669"/>
    <property type="project" value="UniProtKB-KW"/>
</dbReference>
<sequence length="738" mass="82642">MKTLGGERKARCPLSRIRVLQRDSSRRRSPQLRCRRDEEPSSGTAPPPAYLVNLLEFFGWTVTSREGGEAIYTSPEGSAYYSMAKAFEKFVGDSSQKKETARSSSQAFHGGGAGAHRPDVAEIKLNDREGRKNGDDVDIISVIDLGGRRGTIEEDDGVSLNLSGETEHPPKKVNQVEIKDHSASEMEINPERKRERNLVGSSFTFLVSGEMRYRDKVNHFTGVNEKSDDMGMEPSTKRYLCEKEQCVLPHRGRDTEAGVDPCFQDFSTLATYPLTSRNTDKPQDSTSPEAGMHDAIDRGIPSTQIEMESRSLKKTERTKRRGSKRCLRPRNNLIDLVHARRRNPGDASGLSGKRRQRSGCGLTVRKNEDDAQVGMIPQGRITALSWLIDAGILFENGILVHKVNDNGGDQVRGLATRDGIWCSCCEKTMPLLEFDSHAGSDLGQPWYDICLASGKSERKLRRVDFQTIEVGLDPSDDSCGVCADGGYLICCDSCPSTFHQDCLLLKVDAALFRSLGIVNKIGEGLSWVLLKRLEEQEEVNSDERVLLTMECNRRLSMALLVLNECFMPVVDFRTGVDMISHAVFNCGSNFKRLHYAGFYTMILEKDDEIISAASLRFHGRRLAEMPFMGTRPMHRRQGMCRRLLTAIEQLLSSLRVEKLMIPAAGELLETWIDSFSFEPLEESDREEIRSLSLVAFPQTFLLKKSIPTTPGAHAGNDRVFSFLVVSVFHGVISRWRRL</sequence>
<keyword evidence="4" id="KW-0539">Nucleus</keyword>
<feature type="domain" description="Increased DNA methylation 1 C-terminal" evidence="7">
    <location>
        <begin position="566"/>
        <end position="705"/>
    </location>
</feature>
<feature type="compositionally biased region" description="Basic residues" evidence="5">
    <location>
        <begin position="316"/>
        <end position="325"/>
    </location>
</feature>